<feature type="signal peptide" evidence="4">
    <location>
        <begin position="1"/>
        <end position="33"/>
    </location>
</feature>
<dbReference type="RefSeq" id="WP_271417642.1">
    <property type="nucleotide sequence ID" value="NZ_CP115668.1"/>
</dbReference>
<evidence type="ECO:0000256" key="4">
    <source>
        <dbReference type="SAM" id="SignalP"/>
    </source>
</evidence>
<reference evidence="5 6" key="2">
    <citation type="submission" date="2023-06" db="EMBL/GenBank/DDBJ databases">
        <title>The Gram-positive Non-spore-bearing Anaerobic Bacilli of Human Feces.</title>
        <authorList>
            <person name="Eggerth A.H."/>
        </authorList>
    </citation>
    <scope>NUCLEOTIDE SEQUENCE [LARGE SCALE GENOMIC DNA]</scope>
    <source>
        <strain evidence="5 6">CBA3108</strain>
    </source>
</reference>
<keyword evidence="6" id="KW-1185">Reference proteome</keyword>
<dbReference type="Proteomes" id="UP001212097">
    <property type="component" value="Chromosome"/>
</dbReference>
<gene>
    <name evidence="5" type="ORF">O6R08_07930</name>
</gene>
<reference evidence="5 6" key="1">
    <citation type="submission" date="2023-01" db="EMBL/GenBank/DDBJ databases">
        <authorList>
            <person name="Lee S.H."/>
            <person name="Jung H.S."/>
            <person name="Yun J.U."/>
        </authorList>
    </citation>
    <scope>NUCLEOTIDE SEQUENCE [LARGE SCALE GENOMIC DNA]</scope>
    <source>
        <strain evidence="5 6">CBA3108</strain>
    </source>
</reference>
<keyword evidence="4" id="KW-0732">Signal</keyword>
<dbReference type="PANTHER" id="PTHR31956:SF8">
    <property type="entry name" value="ACID PHOSPHATASE PHOA (AFU_ORTHOLOGUE AFUA_1G03570)"/>
    <property type="match status" value="1"/>
</dbReference>
<protein>
    <submittedName>
        <fullName evidence="5">Phosphoesterase</fullName>
    </submittedName>
</protein>
<proteinExistence type="predicted"/>
<evidence type="ECO:0000256" key="3">
    <source>
        <dbReference type="SAM" id="MobiDB-lite"/>
    </source>
</evidence>
<feature type="region of interest" description="Disordered" evidence="3">
    <location>
        <begin position="470"/>
        <end position="494"/>
    </location>
</feature>
<feature type="chain" id="PRO_5046330095" evidence="4">
    <location>
        <begin position="34"/>
        <end position="842"/>
    </location>
</feature>
<dbReference type="Gene3D" id="3.40.720.10">
    <property type="entry name" value="Alkaline Phosphatase, subunit A"/>
    <property type="match status" value="1"/>
</dbReference>
<feature type="region of interest" description="Disordered" evidence="3">
    <location>
        <begin position="728"/>
        <end position="817"/>
    </location>
</feature>
<name>A0ABY7QWQ9_9ACTN</name>
<dbReference type="InterPro" id="IPR007312">
    <property type="entry name" value="Phosphoesterase"/>
</dbReference>
<sequence>MNTLHSRLTRVVSASVSIGMAAFGFVAPMVGHAQPDSKPTPGASDGAKKHTTITSTNVASGKIKHVWLIILENKSYDATFSGLNQNSYLWKELPKQGALLPYYFGTGHYSQDNYTSMVSGQSAEMDLQSDCDVANTSFGSNSSIIDTHNGKEFGRDDNYGQVLSLAGPNAADGKNGCTYPKDVPTLFNQFDAAGVTWKGYAQDLRNHPGREDGLAGSPGTLDNTPDKNPKSMKPTEEDKAKGITSFTGAQEDDQYVAKHFPFPWFHSIIGNDGTGKDSLTTPTDGGTPSDAKHIANTDDPSNGLLADLAKPADQVPAFSWITPNNCSDAHDATCKGNNLSGLFDADGKPDYSKPLTTPPKNHTGGLYAADLWLRYYIPLIEKSDAFKDGGLIDITFDEANPPFTNMSFNNATDDTDVANAARKEELYTYEAETVKDLAEGYKKYEANTFPKPSKLAQGYVKADLAGQNIDGKNVDWEPTGPNSTLETDEHGNQLFPGPGDNGYITRPPSCEEDTELVNADKSNCVHGAKNTGADFGYSKAKTIDVTNTAGTSKLSGKVTVTDLGRKVTGEGIPEGAYVGKVANQGPNMVADPKDSVTNSSFVIVDSNDKPLNTTADVTSVTLSATGVPGHLAEGESPLATFNAQDATPGGGATGSVLISPYIKPGTVSDTYYNHFSWLRTMEDLFEVSKGKDTRELEAGTVSTGLDGAGHLGFAAQAGLGTFGEDIFNNLPAESNPSETPSATAAPSASETASATAAPSASDSASPSASASGSTSPSSAPSATDTKSAAPGTVPGKTGTGSQPKLPKTGSGDVSDPAAAESAIAGLVVVGAAAAWAIRRKRH</sequence>
<dbReference type="EMBL" id="CP115668">
    <property type="protein sequence ID" value="WCC79441.1"/>
    <property type="molecule type" value="Genomic_DNA"/>
</dbReference>
<evidence type="ECO:0000313" key="6">
    <source>
        <dbReference type="Proteomes" id="UP001212097"/>
    </source>
</evidence>
<keyword evidence="2" id="KW-0843">Virulence</keyword>
<dbReference type="InterPro" id="IPR017850">
    <property type="entry name" value="Alkaline_phosphatase_core_sf"/>
</dbReference>
<keyword evidence="1" id="KW-0378">Hydrolase</keyword>
<organism evidence="5 6">
    <name type="scientific">Cutibacterium equinum</name>
    <dbReference type="NCBI Taxonomy" id="3016342"/>
    <lineage>
        <taxon>Bacteria</taxon>
        <taxon>Bacillati</taxon>
        <taxon>Actinomycetota</taxon>
        <taxon>Actinomycetes</taxon>
        <taxon>Propionibacteriales</taxon>
        <taxon>Propionibacteriaceae</taxon>
        <taxon>Cutibacterium</taxon>
    </lineage>
</organism>
<feature type="region of interest" description="Disordered" evidence="3">
    <location>
        <begin position="273"/>
        <end position="300"/>
    </location>
</feature>
<feature type="compositionally biased region" description="Polar residues" evidence="3">
    <location>
        <begin position="277"/>
        <end position="286"/>
    </location>
</feature>
<feature type="region of interest" description="Disordered" evidence="3">
    <location>
        <begin position="203"/>
        <end position="239"/>
    </location>
</feature>
<dbReference type="Pfam" id="PF04185">
    <property type="entry name" value="Phosphoesterase"/>
    <property type="match status" value="2"/>
</dbReference>
<evidence type="ECO:0000313" key="5">
    <source>
        <dbReference type="EMBL" id="WCC79441.1"/>
    </source>
</evidence>
<accession>A0ABY7QWQ9</accession>
<feature type="compositionally biased region" description="Basic and acidic residues" evidence="3">
    <location>
        <begin position="224"/>
        <end position="239"/>
    </location>
</feature>
<feature type="compositionally biased region" description="Low complexity" evidence="3">
    <location>
        <begin position="736"/>
        <end position="790"/>
    </location>
</feature>
<dbReference type="PANTHER" id="PTHR31956">
    <property type="entry name" value="NON-SPECIFIC PHOSPHOLIPASE C4-RELATED"/>
    <property type="match status" value="1"/>
</dbReference>
<evidence type="ECO:0000256" key="1">
    <source>
        <dbReference type="ARBA" id="ARBA00022801"/>
    </source>
</evidence>
<feature type="compositionally biased region" description="Basic and acidic residues" evidence="3">
    <location>
        <begin position="204"/>
        <end position="213"/>
    </location>
</feature>
<evidence type="ECO:0000256" key="2">
    <source>
        <dbReference type="ARBA" id="ARBA00023026"/>
    </source>
</evidence>